<protein>
    <submittedName>
        <fullName evidence="1">Uncharacterized protein</fullName>
    </submittedName>
</protein>
<accession>W9Q732</accession>
<gene>
    <name evidence="1" type="ORF">FOVG_03543</name>
</gene>
<dbReference type="AlphaFoldDB" id="W9Q732"/>
<sequence length="95" mass="11023">MFPFTYNINDVHAVDKYGRYLYKRTESNQVDLKPSKDLLTSEKMREENLRIAVAYGKMHIWNLAKLLHGDKSIKPVVNADSLAYFALMVCLELVE</sequence>
<reference evidence="1" key="1">
    <citation type="submission" date="2011-10" db="EMBL/GenBank/DDBJ databases">
        <title>The Genome Sequence of Fusarium oxysporum HDV247.</title>
        <authorList>
            <consortium name="The Broad Institute Genome Sequencing Platform"/>
            <person name="Ma L.-J."/>
            <person name="Gale L.R."/>
            <person name="Schwartz D.C."/>
            <person name="Zhou S."/>
            <person name="Corby-Kistler H."/>
            <person name="Young S.K."/>
            <person name="Zeng Q."/>
            <person name="Gargeya S."/>
            <person name="Fitzgerald M."/>
            <person name="Haas B."/>
            <person name="Abouelleil A."/>
            <person name="Alvarado L."/>
            <person name="Arachchi H.M."/>
            <person name="Berlin A."/>
            <person name="Brown A."/>
            <person name="Chapman S.B."/>
            <person name="Chen Z."/>
            <person name="Dunbar C."/>
            <person name="Freedman E."/>
            <person name="Gearin G."/>
            <person name="Goldberg J."/>
            <person name="Griggs A."/>
            <person name="Gujja S."/>
            <person name="Heiman D."/>
            <person name="Howarth C."/>
            <person name="Larson L."/>
            <person name="Lui A."/>
            <person name="MacDonald P.J.P."/>
            <person name="Montmayeur A."/>
            <person name="Murphy C."/>
            <person name="Neiman D."/>
            <person name="Pearson M."/>
            <person name="Priest M."/>
            <person name="Roberts A."/>
            <person name="Saif S."/>
            <person name="Shea T."/>
            <person name="Shenoy N."/>
            <person name="Sisk P."/>
            <person name="Stolte C."/>
            <person name="Sykes S."/>
            <person name="Wortman J."/>
            <person name="Nusbaum C."/>
            <person name="Birren B."/>
        </authorList>
    </citation>
    <scope>NUCLEOTIDE SEQUENCE [LARGE SCALE GENOMIC DNA]</scope>
    <source>
        <strain evidence="1">HDV247</strain>
    </source>
</reference>
<reference evidence="1" key="2">
    <citation type="submission" date="2012-05" db="EMBL/GenBank/DDBJ databases">
        <title>Annotation of the Genome Sequence of Fusarium oxysporum HDV247.</title>
        <authorList>
            <consortium name="The Broad Institute Genomics Platform"/>
            <person name="Ma L.-J."/>
            <person name="Corby-Kistler H."/>
            <person name="Broz K."/>
            <person name="Gale L.R."/>
            <person name="Jonkers W."/>
            <person name="O'Donnell K."/>
            <person name="Ploetz R."/>
            <person name="Steinberg C."/>
            <person name="Schwartz D.C."/>
            <person name="VanEtten H."/>
            <person name="Zhou S."/>
            <person name="Young S.K."/>
            <person name="Zeng Q."/>
            <person name="Gargeya S."/>
            <person name="Fitzgerald M."/>
            <person name="Abouelleil A."/>
            <person name="Alvarado L."/>
            <person name="Chapman S.B."/>
            <person name="Gainer-Dewar J."/>
            <person name="Goldberg J."/>
            <person name="Griggs A."/>
            <person name="Gujja S."/>
            <person name="Hansen M."/>
            <person name="Howarth C."/>
            <person name="Imamovic A."/>
            <person name="Ireland A."/>
            <person name="Larimer J."/>
            <person name="McCowan C."/>
            <person name="Murphy C."/>
            <person name="Pearson M."/>
            <person name="Poon T.W."/>
            <person name="Priest M."/>
            <person name="Roberts A."/>
            <person name="Saif S."/>
            <person name="Shea T."/>
            <person name="Sykes S."/>
            <person name="Wortman J."/>
            <person name="Nusbaum C."/>
            <person name="Birren B."/>
        </authorList>
    </citation>
    <scope>NUCLEOTIDE SEQUENCE</scope>
    <source>
        <strain evidence="1">HDV247</strain>
    </source>
</reference>
<dbReference type="Proteomes" id="UP000030751">
    <property type="component" value="Unassembled WGS sequence"/>
</dbReference>
<dbReference type="HOGENOM" id="CLU_2372892_0_0_1"/>
<dbReference type="OrthoDB" id="515692at2759"/>
<proteinExistence type="predicted"/>
<name>W9Q732_FUSOX</name>
<organism evidence="1">
    <name type="scientific">Fusarium oxysporum f. sp. pisi HDV247</name>
    <dbReference type="NCBI Taxonomy" id="1080344"/>
    <lineage>
        <taxon>Eukaryota</taxon>
        <taxon>Fungi</taxon>
        <taxon>Dikarya</taxon>
        <taxon>Ascomycota</taxon>
        <taxon>Pezizomycotina</taxon>
        <taxon>Sordariomycetes</taxon>
        <taxon>Hypocreomycetidae</taxon>
        <taxon>Hypocreales</taxon>
        <taxon>Nectriaceae</taxon>
        <taxon>Fusarium</taxon>
        <taxon>Fusarium oxysporum species complex</taxon>
    </lineage>
</organism>
<dbReference type="EMBL" id="JH650969">
    <property type="protein sequence ID" value="EXA51066.1"/>
    <property type="molecule type" value="Genomic_DNA"/>
</dbReference>
<evidence type="ECO:0000313" key="1">
    <source>
        <dbReference type="EMBL" id="EXA51066.1"/>
    </source>
</evidence>